<evidence type="ECO:0000313" key="1">
    <source>
        <dbReference type="EMBL" id="GFE11801.1"/>
    </source>
</evidence>
<protein>
    <submittedName>
        <fullName evidence="1">Uncharacterized protein</fullName>
    </submittedName>
</protein>
<evidence type="ECO:0000313" key="2">
    <source>
        <dbReference type="Proteomes" id="UP000435837"/>
    </source>
</evidence>
<reference evidence="1 2" key="1">
    <citation type="submission" date="2019-12" db="EMBL/GenBank/DDBJ databases">
        <title>Whole genome shotgun sequence of Streptomyces caniferus NBRC 15389.</title>
        <authorList>
            <person name="Ichikawa N."/>
            <person name="Kimura A."/>
            <person name="Kitahashi Y."/>
            <person name="Komaki H."/>
            <person name="Tamura T."/>
        </authorList>
    </citation>
    <scope>NUCLEOTIDE SEQUENCE [LARGE SCALE GENOMIC DNA]</scope>
    <source>
        <strain evidence="1 2">NBRC 15389</strain>
    </source>
</reference>
<accession>A0A640SN99</accession>
<sequence>MPSLPVAPRPLNHSERAVLEHLLTADFPGASALRSQLDRTEVVAVWAPGSVSVDLRVREPARPAALPSRLVPVDAHVHDRSGAHTGELLVWLDAGTTLSALEYAWTTNEMPARLPPVDRVRVRVR</sequence>
<dbReference type="RefSeq" id="WP_159482783.1">
    <property type="nucleotide sequence ID" value="NZ_BAAATH010000008.1"/>
</dbReference>
<dbReference type="Proteomes" id="UP000435837">
    <property type="component" value="Unassembled WGS sequence"/>
</dbReference>
<comment type="caution">
    <text evidence="1">The sequence shown here is derived from an EMBL/GenBank/DDBJ whole genome shotgun (WGS) entry which is preliminary data.</text>
</comment>
<dbReference type="EMBL" id="BLIN01000007">
    <property type="protein sequence ID" value="GFE11801.1"/>
    <property type="molecule type" value="Genomic_DNA"/>
</dbReference>
<dbReference type="OrthoDB" id="4554920at2"/>
<dbReference type="AlphaFoldDB" id="A0A640SN99"/>
<organism evidence="1 2">
    <name type="scientific">Streptomyces caniferus</name>
    <dbReference type="NCBI Taxonomy" id="285557"/>
    <lineage>
        <taxon>Bacteria</taxon>
        <taxon>Bacillati</taxon>
        <taxon>Actinomycetota</taxon>
        <taxon>Actinomycetes</taxon>
        <taxon>Kitasatosporales</taxon>
        <taxon>Streptomycetaceae</taxon>
        <taxon>Streptomyces</taxon>
    </lineage>
</organism>
<proteinExistence type="predicted"/>
<gene>
    <name evidence="1" type="ORF">Scani_80690</name>
</gene>
<name>A0A640SN99_9ACTN</name>